<proteinExistence type="predicted"/>
<comment type="subcellular location">
    <subcellularLocation>
        <location evidence="1">Nucleus</location>
    </subcellularLocation>
</comment>
<feature type="compositionally biased region" description="Basic and acidic residues" evidence="5">
    <location>
        <begin position="286"/>
        <end position="301"/>
    </location>
</feature>
<feature type="region of interest" description="Disordered" evidence="5">
    <location>
        <begin position="104"/>
        <end position="140"/>
    </location>
</feature>
<dbReference type="InterPro" id="IPR021740">
    <property type="entry name" value="Velvet"/>
</dbReference>
<dbReference type="PANTHER" id="PTHR33572:SF3">
    <property type="entry name" value="VELVET COMPLEX SUBUNIT B"/>
    <property type="match status" value="1"/>
</dbReference>
<dbReference type="PROSITE" id="PS51821">
    <property type="entry name" value="VELVET"/>
    <property type="match status" value="1"/>
</dbReference>
<evidence type="ECO:0000256" key="5">
    <source>
        <dbReference type="SAM" id="MobiDB-lite"/>
    </source>
</evidence>
<reference evidence="7" key="2">
    <citation type="journal article" date="2020" name="Nat. Commun.">
        <title>Large-scale genome sequencing of mycorrhizal fungi provides insights into the early evolution of symbiotic traits.</title>
        <authorList>
            <person name="Miyauchi S."/>
            <person name="Kiss E."/>
            <person name="Kuo A."/>
            <person name="Drula E."/>
            <person name="Kohler A."/>
            <person name="Sanchez-Garcia M."/>
            <person name="Morin E."/>
            <person name="Andreopoulos B."/>
            <person name="Barry K.W."/>
            <person name="Bonito G."/>
            <person name="Buee M."/>
            <person name="Carver A."/>
            <person name="Chen C."/>
            <person name="Cichocki N."/>
            <person name="Clum A."/>
            <person name="Culley D."/>
            <person name="Crous P.W."/>
            <person name="Fauchery L."/>
            <person name="Girlanda M."/>
            <person name="Hayes R.D."/>
            <person name="Keri Z."/>
            <person name="LaButti K."/>
            <person name="Lipzen A."/>
            <person name="Lombard V."/>
            <person name="Magnuson J."/>
            <person name="Maillard F."/>
            <person name="Murat C."/>
            <person name="Nolan M."/>
            <person name="Ohm R.A."/>
            <person name="Pangilinan J."/>
            <person name="Pereira M.F."/>
            <person name="Perotto S."/>
            <person name="Peter M."/>
            <person name="Pfister S."/>
            <person name="Riley R."/>
            <person name="Sitrit Y."/>
            <person name="Stielow J.B."/>
            <person name="Szollosi G."/>
            <person name="Zifcakova L."/>
            <person name="Stursova M."/>
            <person name="Spatafora J.W."/>
            <person name="Tedersoo L."/>
            <person name="Vaario L.M."/>
            <person name="Yamada A."/>
            <person name="Yan M."/>
            <person name="Wang P."/>
            <person name="Xu J."/>
            <person name="Bruns T."/>
            <person name="Baldrian P."/>
            <person name="Vilgalys R."/>
            <person name="Dunand C."/>
            <person name="Henrissat B."/>
            <person name="Grigoriev I.V."/>
            <person name="Hibbett D."/>
            <person name="Nagy L.G."/>
            <person name="Martin F.M."/>
        </authorList>
    </citation>
    <scope>NUCLEOTIDE SEQUENCE</scope>
    <source>
        <strain evidence="7">BED1</strain>
    </source>
</reference>
<evidence type="ECO:0000313" key="7">
    <source>
        <dbReference type="EMBL" id="KAF8452458.1"/>
    </source>
</evidence>
<dbReference type="AlphaFoldDB" id="A0AAD4CA09"/>
<evidence type="ECO:0000256" key="2">
    <source>
        <dbReference type="ARBA" id="ARBA00023015"/>
    </source>
</evidence>
<keyword evidence="2" id="KW-0805">Transcription regulation</keyword>
<comment type="caution">
    <text evidence="7">The sequence shown here is derived from an EMBL/GenBank/DDBJ whole genome shotgun (WGS) entry which is preliminary data.</text>
</comment>
<sequence length="322" mass="36425">MDASDPPRRTSNSWINLPIHFVTGSFAGQSLRAELTEIQKADLGRKYARVDRRPLDPPPVVLLKLYQVFHHGMETQYEREIEDYSEVNTLGLLCNVDLYHVPTAGRDPSTSAQGRDLQQAHPSHHHQLPEPPRPPLYHPHSNLASIQLPPLLLPTRPAIVQMTQPPPTPSQRALTYLWDQPVTEDMNCTAALSGATFIQPALIEYQGRRALVFPFADLAVKTEGQFFLRYRCFDLFSRTSGYDDLPIQAECFGGPFRIYSTKEFPGLQPSTELTKQLARWGVRLNTRETERKRKRNNDDHSLSSVARSTKARAGKTSDSDDI</sequence>
<dbReference type="Gene3D" id="2.60.40.3960">
    <property type="entry name" value="Velvet domain"/>
    <property type="match status" value="1"/>
</dbReference>
<protein>
    <submittedName>
        <fullName evidence="7">Velvet factor-domain-containing protein</fullName>
    </submittedName>
</protein>
<dbReference type="InterPro" id="IPR038491">
    <property type="entry name" value="Velvet_dom_sf"/>
</dbReference>
<evidence type="ECO:0000256" key="4">
    <source>
        <dbReference type="ARBA" id="ARBA00023242"/>
    </source>
</evidence>
<dbReference type="Pfam" id="PF11754">
    <property type="entry name" value="Velvet"/>
    <property type="match status" value="1"/>
</dbReference>
<dbReference type="InterPro" id="IPR037525">
    <property type="entry name" value="Velvet_dom"/>
</dbReference>
<evidence type="ECO:0000259" key="6">
    <source>
        <dbReference type="PROSITE" id="PS51821"/>
    </source>
</evidence>
<organism evidence="7 8">
    <name type="scientific">Boletus edulis BED1</name>
    <dbReference type="NCBI Taxonomy" id="1328754"/>
    <lineage>
        <taxon>Eukaryota</taxon>
        <taxon>Fungi</taxon>
        <taxon>Dikarya</taxon>
        <taxon>Basidiomycota</taxon>
        <taxon>Agaricomycotina</taxon>
        <taxon>Agaricomycetes</taxon>
        <taxon>Agaricomycetidae</taxon>
        <taxon>Boletales</taxon>
        <taxon>Boletineae</taxon>
        <taxon>Boletaceae</taxon>
        <taxon>Boletoideae</taxon>
        <taxon>Boletus</taxon>
    </lineage>
</organism>
<reference evidence="7" key="1">
    <citation type="submission" date="2019-10" db="EMBL/GenBank/DDBJ databases">
        <authorList>
            <consortium name="DOE Joint Genome Institute"/>
            <person name="Kuo A."/>
            <person name="Miyauchi S."/>
            <person name="Kiss E."/>
            <person name="Drula E."/>
            <person name="Kohler A."/>
            <person name="Sanchez-Garcia M."/>
            <person name="Andreopoulos B."/>
            <person name="Barry K.W."/>
            <person name="Bonito G."/>
            <person name="Buee M."/>
            <person name="Carver A."/>
            <person name="Chen C."/>
            <person name="Cichocki N."/>
            <person name="Clum A."/>
            <person name="Culley D."/>
            <person name="Crous P.W."/>
            <person name="Fauchery L."/>
            <person name="Girlanda M."/>
            <person name="Hayes R."/>
            <person name="Keri Z."/>
            <person name="LaButti K."/>
            <person name="Lipzen A."/>
            <person name="Lombard V."/>
            <person name="Magnuson J."/>
            <person name="Maillard F."/>
            <person name="Morin E."/>
            <person name="Murat C."/>
            <person name="Nolan M."/>
            <person name="Ohm R."/>
            <person name="Pangilinan J."/>
            <person name="Pereira M."/>
            <person name="Perotto S."/>
            <person name="Peter M."/>
            <person name="Riley R."/>
            <person name="Sitrit Y."/>
            <person name="Stielow B."/>
            <person name="Szollosi G."/>
            <person name="Zifcakova L."/>
            <person name="Stursova M."/>
            <person name="Spatafora J.W."/>
            <person name="Tedersoo L."/>
            <person name="Vaario L.-M."/>
            <person name="Yamada A."/>
            <person name="Yan M."/>
            <person name="Wang P."/>
            <person name="Xu J."/>
            <person name="Bruns T."/>
            <person name="Baldrian P."/>
            <person name="Vilgalys R."/>
            <person name="Henrissat B."/>
            <person name="Grigoriev I.V."/>
            <person name="Hibbett D."/>
            <person name="Nagy L.G."/>
            <person name="Martin F.M."/>
        </authorList>
    </citation>
    <scope>NUCLEOTIDE SEQUENCE</scope>
    <source>
        <strain evidence="7">BED1</strain>
    </source>
</reference>
<evidence type="ECO:0000256" key="3">
    <source>
        <dbReference type="ARBA" id="ARBA00023163"/>
    </source>
</evidence>
<keyword evidence="3" id="KW-0804">Transcription</keyword>
<dbReference type="EMBL" id="WHUW01000001">
    <property type="protein sequence ID" value="KAF8452458.1"/>
    <property type="molecule type" value="Genomic_DNA"/>
</dbReference>
<feature type="region of interest" description="Disordered" evidence="5">
    <location>
        <begin position="286"/>
        <end position="322"/>
    </location>
</feature>
<keyword evidence="8" id="KW-1185">Reference proteome</keyword>
<feature type="domain" description="Velvet" evidence="6">
    <location>
        <begin position="28"/>
        <end position="287"/>
    </location>
</feature>
<keyword evidence="4" id="KW-0539">Nucleus</keyword>
<accession>A0AAD4CA09</accession>
<name>A0AAD4CA09_BOLED</name>
<gene>
    <name evidence="7" type="ORF">L210DRAFT_3383350</name>
</gene>
<dbReference type="PANTHER" id="PTHR33572">
    <property type="entry name" value="SPORE DEVELOPMENT REGULATOR VOSA"/>
    <property type="match status" value="1"/>
</dbReference>
<evidence type="ECO:0000313" key="8">
    <source>
        <dbReference type="Proteomes" id="UP001194468"/>
    </source>
</evidence>
<dbReference type="GO" id="GO:0005634">
    <property type="term" value="C:nucleus"/>
    <property type="evidence" value="ECO:0007669"/>
    <property type="project" value="UniProtKB-SubCell"/>
</dbReference>
<dbReference type="Proteomes" id="UP001194468">
    <property type="component" value="Unassembled WGS sequence"/>
</dbReference>
<evidence type="ECO:0000256" key="1">
    <source>
        <dbReference type="ARBA" id="ARBA00004123"/>
    </source>
</evidence>